<keyword evidence="1" id="KW-0472">Membrane</keyword>
<dbReference type="PANTHER" id="PTHR35762:SF10">
    <property type="entry name" value="DUF4408 DOMAIN-CONTAINING PROTEIN"/>
    <property type="match status" value="1"/>
</dbReference>
<evidence type="ECO:0000256" key="1">
    <source>
        <dbReference type="SAM" id="Phobius"/>
    </source>
</evidence>
<keyword evidence="1" id="KW-0812">Transmembrane</keyword>
<gene>
    <name evidence="2" type="ORF">E3N88_15425</name>
</gene>
<dbReference type="AlphaFoldDB" id="A0A5N6NYK4"/>
<reference evidence="2 3" key="1">
    <citation type="submission" date="2019-05" db="EMBL/GenBank/DDBJ databases">
        <title>Mikania micrantha, genome provides insights into the molecular mechanism of rapid growth.</title>
        <authorList>
            <person name="Liu B."/>
        </authorList>
    </citation>
    <scope>NUCLEOTIDE SEQUENCE [LARGE SCALE GENOMIC DNA]</scope>
    <source>
        <strain evidence="2">NLD-2019</strain>
        <tissue evidence="2">Leaf</tissue>
    </source>
</reference>
<evidence type="ECO:0000313" key="3">
    <source>
        <dbReference type="Proteomes" id="UP000326396"/>
    </source>
</evidence>
<dbReference type="EMBL" id="SZYD01000008">
    <property type="protein sequence ID" value="KAD5507722.1"/>
    <property type="molecule type" value="Genomic_DNA"/>
</dbReference>
<evidence type="ECO:0008006" key="4">
    <source>
        <dbReference type="Google" id="ProtNLM"/>
    </source>
</evidence>
<sequence>MEPLRIHAYNTRALKKHKAQQLLNDFILYSLTTFACTSFCSSRLWYPPFSAALNVFFFIYLPNITSFFITSKALFIVGNLIVIILLGESNVFASMSKDCNDVCHDKNERKRVDQIRVFSLPREENGGKILKDQNMQVEIFESESYEEANEWFELYKEGDTCESHDEQMVELSCNDDKEINCSKQEGLGGDGDVSLPVEELNKLADDFIARIIRQRRLEAEFDRG</sequence>
<evidence type="ECO:0000313" key="2">
    <source>
        <dbReference type="EMBL" id="KAD5507722.1"/>
    </source>
</evidence>
<proteinExistence type="predicted"/>
<comment type="caution">
    <text evidence="2">The sequence shown here is derived from an EMBL/GenBank/DDBJ whole genome shotgun (WGS) entry which is preliminary data.</text>
</comment>
<name>A0A5N6NYK4_9ASTR</name>
<dbReference type="OrthoDB" id="781735at2759"/>
<feature type="transmembrane region" description="Helical" evidence="1">
    <location>
        <begin position="26"/>
        <end position="46"/>
    </location>
</feature>
<keyword evidence="3" id="KW-1185">Reference proteome</keyword>
<keyword evidence="1" id="KW-1133">Transmembrane helix</keyword>
<dbReference type="PANTHER" id="PTHR35762">
    <property type="entry name" value="TRANSMEMBRANE PROTEIN"/>
    <property type="match status" value="1"/>
</dbReference>
<dbReference type="Proteomes" id="UP000326396">
    <property type="component" value="Linkage Group LG16"/>
</dbReference>
<organism evidence="2 3">
    <name type="scientific">Mikania micrantha</name>
    <name type="common">bitter vine</name>
    <dbReference type="NCBI Taxonomy" id="192012"/>
    <lineage>
        <taxon>Eukaryota</taxon>
        <taxon>Viridiplantae</taxon>
        <taxon>Streptophyta</taxon>
        <taxon>Embryophyta</taxon>
        <taxon>Tracheophyta</taxon>
        <taxon>Spermatophyta</taxon>
        <taxon>Magnoliopsida</taxon>
        <taxon>eudicotyledons</taxon>
        <taxon>Gunneridae</taxon>
        <taxon>Pentapetalae</taxon>
        <taxon>asterids</taxon>
        <taxon>campanulids</taxon>
        <taxon>Asterales</taxon>
        <taxon>Asteraceae</taxon>
        <taxon>Asteroideae</taxon>
        <taxon>Heliantheae alliance</taxon>
        <taxon>Eupatorieae</taxon>
        <taxon>Mikania</taxon>
    </lineage>
</organism>
<protein>
    <recommendedName>
        <fullName evidence="4">DUF4408 domain-containing protein</fullName>
    </recommendedName>
</protein>
<feature type="transmembrane region" description="Helical" evidence="1">
    <location>
        <begin position="66"/>
        <end position="87"/>
    </location>
</feature>
<accession>A0A5N6NYK4</accession>